<feature type="region of interest" description="Disordered" evidence="1">
    <location>
        <begin position="18"/>
        <end position="85"/>
    </location>
</feature>
<gene>
    <name evidence="2" type="ORF">NC653_005179</name>
</gene>
<dbReference type="AlphaFoldDB" id="A0AAD6RBP8"/>
<proteinExistence type="predicted"/>
<feature type="compositionally biased region" description="Polar residues" evidence="1">
    <location>
        <begin position="50"/>
        <end position="61"/>
    </location>
</feature>
<feature type="compositionally biased region" description="Basic and acidic residues" evidence="1">
    <location>
        <begin position="300"/>
        <end position="320"/>
    </location>
</feature>
<reference evidence="2" key="1">
    <citation type="journal article" date="2023" name="Mol. Ecol. Resour.">
        <title>Chromosome-level genome assembly of a triploid poplar Populus alba 'Berolinensis'.</title>
        <authorList>
            <person name="Chen S."/>
            <person name="Yu Y."/>
            <person name="Wang X."/>
            <person name="Wang S."/>
            <person name="Zhang T."/>
            <person name="Zhou Y."/>
            <person name="He R."/>
            <person name="Meng N."/>
            <person name="Wang Y."/>
            <person name="Liu W."/>
            <person name="Liu Z."/>
            <person name="Liu J."/>
            <person name="Guo Q."/>
            <person name="Huang H."/>
            <person name="Sederoff R.R."/>
            <person name="Wang G."/>
            <person name="Qu G."/>
            <person name="Chen S."/>
        </authorList>
    </citation>
    <scope>NUCLEOTIDE SEQUENCE</scope>
    <source>
        <strain evidence="2">SC-2020</strain>
    </source>
</reference>
<feature type="region of interest" description="Disordered" evidence="1">
    <location>
        <begin position="134"/>
        <end position="157"/>
    </location>
</feature>
<organism evidence="2 3">
    <name type="scientific">Populus alba x Populus x berolinensis</name>
    <dbReference type="NCBI Taxonomy" id="444605"/>
    <lineage>
        <taxon>Eukaryota</taxon>
        <taxon>Viridiplantae</taxon>
        <taxon>Streptophyta</taxon>
        <taxon>Embryophyta</taxon>
        <taxon>Tracheophyta</taxon>
        <taxon>Spermatophyta</taxon>
        <taxon>Magnoliopsida</taxon>
        <taxon>eudicotyledons</taxon>
        <taxon>Gunneridae</taxon>
        <taxon>Pentapetalae</taxon>
        <taxon>rosids</taxon>
        <taxon>fabids</taxon>
        <taxon>Malpighiales</taxon>
        <taxon>Salicaceae</taxon>
        <taxon>Saliceae</taxon>
        <taxon>Populus</taxon>
    </lineage>
</organism>
<dbReference type="PANTHER" id="PTHR34660:SF9">
    <property type="entry name" value="DNA BINDING PROTEIN"/>
    <property type="match status" value="1"/>
</dbReference>
<feature type="compositionally biased region" description="Basic and acidic residues" evidence="1">
    <location>
        <begin position="18"/>
        <end position="38"/>
    </location>
</feature>
<evidence type="ECO:0000256" key="1">
    <source>
        <dbReference type="SAM" id="MobiDB-lite"/>
    </source>
</evidence>
<evidence type="ECO:0000313" key="2">
    <source>
        <dbReference type="EMBL" id="KAJ7005771.1"/>
    </source>
</evidence>
<sequence>MSRCFPYPPPGYYRIESIKIQKEKELSVTESYREAKKEKKERRRQRKENSNQTGYYGGKSQQEGKGRLPKEKREEAEKSGLTEEHNEPVCLQNVCYLSDDGIRSNKRRKLDPSTTTDDKPRNVFRIRLPLTRHKEPDVSRNSKGLCSTSGGADSVSGQSEIVRLSDQETVNSKAGELASPLENISCSSVSDKLESSVSHESETSWFRFHDRKTLKAGSQYKGLIEDWVPPPLQFELKDSDDEEWLFGALKAERHGNKRLNARHDISCRESSTLWPRAHYLPESDVYALPSIGRVSTRKSVKGERRTGEKAEKSDLTEEDRQPVSSQSLCYLSDGGKTHGEYVQLIGCASLPISCWHFVIFQLCHHSYIAGIEKAYPDASVDGVGVGFLSTMGIADSFSGASNY</sequence>
<comment type="caution">
    <text evidence="2">The sequence shown here is derived from an EMBL/GenBank/DDBJ whole genome shotgun (WGS) entry which is preliminary data.</text>
</comment>
<name>A0AAD6RBP8_9ROSI</name>
<dbReference type="EMBL" id="JAQIZT010000002">
    <property type="protein sequence ID" value="KAJ7005771.1"/>
    <property type="molecule type" value="Genomic_DNA"/>
</dbReference>
<evidence type="ECO:0000313" key="3">
    <source>
        <dbReference type="Proteomes" id="UP001164929"/>
    </source>
</evidence>
<feature type="compositionally biased region" description="Basic and acidic residues" evidence="1">
    <location>
        <begin position="62"/>
        <end position="85"/>
    </location>
</feature>
<feature type="compositionally biased region" description="Polar residues" evidence="1">
    <location>
        <begin position="141"/>
        <end position="157"/>
    </location>
</feature>
<accession>A0AAD6RBP8</accession>
<dbReference type="PANTHER" id="PTHR34660">
    <property type="entry name" value="MYB-LIKE PROTEIN X"/>
    <property type="match status" value="1"/>
</dbReference>
<dbReference type="Proteomes" id="UP001164929">
    <property type="component" value="Chromosome 2"/>
</dbReference>
<protein>
    <submittedName>
        <fullName evidence="2">Uncharacterized protein</fullName>
    </submittedName>
</protein>
<feature type="region of interest" description="Disordered" evidence="1">
    <location>
        <begin position="297"/>
        <end position="320"/>
    </location>
</feature>
<keyword evidence="3" id="KW-1185">Reference proteome</keyword>